<dbReference type="PANTHER" id="PTHR46720">
    <property type="entry name" value="HYDROXYLASE, PUTATIVE (AFU_ORTHOLOGUE AFUA_3G01460)-RELATED"/>
    <property type="match status" value="1"/>
</dbReference>
<evidence type="ECO:0000256" key="6">
    <source>
        <dbReference type="SAM" id="Phobius"/>
    </source>
</evidence>
<dbReference type="GO" id="GO:0071949">
    <property type="term" value="F:FAD binding"/>
    <property type="evidence" value="ECO:0007669"/>
    <property type="project" value="InterPro"/>
</dbReference>
<dbReference type="PRINTS" id="PR00420">
    <property type="entry name" value="RNGMNOXGNASE"/>
</dbReference>
<dbReference type="InterPro" id="IPR051104">
    <property type="entry name" value="FAD_monoxygenase"/>
</dbReference>
<dbReference type="EMBL" id="JAWHQM010000031">
    <property type="protein sequence ID" value="KAK5633280.1"/>
    <property type="molecule type" value="Genomic_DNA"/>
</dbReference>
<dbReference type="InterPro" id="IPR036188">
    <property type="entry name" value="FAD/NAD-bd_sf"/>
</dbReference>
<dbReference type="SUPFAM" id="SSF54373">
    <property type="entry name" value="FAD-linked reductases, C-terminal domain"/>
    <property type="match status" value="1"/>
</dbReference>
<evidence type="ECO:0000313" key="8">
    <source>
        <dbReference type="EMBL" id="KAK5633280.1"/>
    </source>
</evidence>
<reference evidence="8 9" key="1">
    <citation type="submission" date="2023-10" db="EMBL/GenBank/DDBJ databases">
        <title>Draft genome sequence of Xylaria bambusicola isolate GMP-LS, the root and basal stem rot pathogen of sugarcane in Indonesia.</title>
        <authorList>
            <person name="Selvaraj P."/>
            <person name="Muralishankar V."/>
            <person name="Muruganantham S."/>
            <person name="Sp S."/>
            <person name="Haryani S."/>
            <person name="Lau K.J.X."/>
            <person name="Naqvi N.I."/>
        </authorList>
    </citation>
    <scope>NUCLEOTIDE SEQUENCE [LARGE SCALE GENOMIC DNA]</scope>
    <source>
        <strain evidence="8">GMP-LS</strain>
    </source>
</reference>
<proteinExistence type="inferred from homology"/>
<evidence type="ECO:0000313" key="9">
    <source>
        <dbReference type="Proteomes" id="UP001305414"/>
    </source>
</evidence>
<keyword evidence="3" id="KW-0285">Flavoprotein</keyword>
<comment type="caution">
    <text evidence="8">The sequence shown here is derived from an EMBL/GenBank/DDBJ whole genome shotgun (WGS) entry which is preliminary data.</text>
</comment>
<keyword evidence="9" id="KW-1185">Reference proteome</keyword>
<feature type="transmembrane region" description="Helical" evidence="6">
    <location>
        <begin position="30"/>
        <end position="51"/>
    </location>
</feature>
<evidence type="ECO:0000256" key="2">
    <source>
        <dbReference type="ARBA" id="ARBA00007992"/>
    </source>
</evidence>
<gene>
    <name evidence="8" type="ORF">RRF57_008994</name>
</gene>
<dbReference type="PANTHER" id="PTHR46720:SF3">
    <property type="entry name" value="FAD-BINDING DOMAIN-CONTAINING PROTEIN-RELATED"/>
    <property type="match status" value="1"/>
</dbReference>
<comment type="pathway">
    <text evidence="1">Secondary metabolite biosynthesis.</text>
</comment>
<keyword evidence="6" id="KW-0472">Membrane</keyword>
<dbReference type="Pfam" id="PF01494">
    <property type="entry name" value="FAD_binding_3"/>
    <property type="match status" value="1"/>
</dbReference>
<dbReference type="SUPFAM" id="SSF51905">
    <property type="entry name" value="FAD/NAD(P)-binding domain"/>
    <property type="match status" value="1"/>
</dbReference>
<evidence type="ECO:0000256" key="5">
    <source>
        <dbReference type="ARBA" id="ARBA00023002"/>
    </source>
</evidence>
<feature type="domain" description="FAD-binding" evidence="7">
    <location>
        <begin position="29"/>
        <end position="375"/>
    </location>
</feature>
<evidence type="ECO:0000256" key="1">
    <source>
        <dbReference type="ARBA" id="ARBA00005179"/>
    </source>
</evidence>
<keyword evidence="6" id="KW-0812">Transmembrane</keyword>
<comment type="similarity">
    <text evidence="2">Belongs to the paxM FAD-dependent monooxygenase family.</text>
</comment>
<keyword evidence="6" id="KW-1133">Transmembrane helix</keyword>
<keyword evidence="4" id="KW-0274">FAD</keyword>
<dbReference type="InterPro" id="IPR002938">
    <property type="entry name" value="FAD-bd"/>
</dbReference>
<dbReference type="GO" id="GO:0016491">
    <property type="term" value="F:oxidoreductase activity"/>
    <property type="evidence" value="ECO:0007669"/>
    <property type="project" value="UniProtKB-KW"/>
</dbReference>
<keyword evidence="5" id="KW-0560">Oxidoreductase</keyword>
<sequence>MVWQVYTIIFELAIMNENMNPSSTGTEPEIIIIGGGIIGLVLTIGLLRVGVKVKVYEQAQGFREIGAGIAFTANAIRCMNLIDQSIPVALRSSGSVATSNGGAEDPDDYLRWIDGYDRHREDPRKQRLFYKLSAGPRGFEGCRRDQFLESLVKCIPPNVVELKKRLDTIEDRGEGQKLLVRFTDGTTAEADAVIGCDGVKSRVRQILLGEDHPASRPSYSHCMAYRTLIPMAQAKEALGEYKATNQHNHIGPNANLLHYPVANNTMMNAVAFVRDPNKWPDDSQTVAVGTKDEVRAAFQGWCAPVRDLIERFPDTMSKWAIFDLWEYPVPYYNNDRLCLAGDAAHATSPHHGAGAGQGIEDALCLTTLMREVVTECRAHPEAKAKALTAAFRAYNQVRRTRSQWLVNSSRRVCDLHQQAEWADDAKLTKAESVFEEMKDRTFKIWHFDYEGMVAETLQGFRQRMGWANGIAKTTQIY</sequence>
<name>A0AAN7UIS8_9PEZI</name>
<dbReference type="GO" id="GO:0044550">
    <property type="term" value="P:secondary metabolite biosynthetic process"/>
    <property type="evidence" value="ECO:0007669"/>
    <property type="project" value="UniProtKB-ARBA"/>
</dbReference>
<dbReference type="Gene3D" id="3.50.50.60">
    <property type="entry name" value="FAD/NAD(P)-binding domain"/>
    <property type="match status" value="1"/>
</dbReference>
<dbReference type="Proteomes" id="UP001305414">
    <property type="component" value="Unassembled WGS sequence"/>
</dbReference>
<dbReference type="FunFam" id="3.50.50.60:FF:000153">
    <property type="entry name" value="Salicylate hydroxylase, putative"/>
    <property type="match status" value="1"/>
</dbReference>
<organism evidence="8 9">
    <name type="scientific">Xylaria bambusicola</name>
    <dbReference type="NCBI Taxonomy" id="326684"/>
    <lineage>
        <taxon>Eukaryota</taxon>
        <taxon>Fungi</taxon>
        <taxon>Dikarya</taxon>
        <taxon>Ascomycota</taxon>
        <taxon>Pezizomycotina</taxon>
        <taxon>Sordariomycetes</taxon>
        <taxon>Xylariomycetidae</taxon>
        <taxon>Xylariales</taxon>
        <taxon>Xylariaceae</taxon>
        <taxon>Xylaria</taxon>
    </lineage>
</organism>
<accession>A0AAN7UIS8</accession>
<evidence type="ECO:0000259" key="7">
    <source>
        <dbReference type="Pfam" id="PF01494"/>
    </source>
</evidence>
<evidence type="ECO:0000256" key="3">
    <source>
        <dbReference type="ARBA" id="ARBA00022630"/>
    </source>
</evidence>
<dbReference type="AlphaFoldDB" id="A0AAN7UIS8"/>
<evidence type="ECO:0000256" key="4">
    <source>
        <dbReference type="ARBA" id="ARBA00022827"/>
    </source>
</evidence>
<protein>
    <recommendedName>
        <fullName evidence="7">FAD-binding domain-containing protein</fullName>
    </recommendedName>
</protein>